<feature type="domain" description="BHLH" evidence="4">
    <location>
        <begin position="103"/>
        <end position="158"/>
    </location>
</feature>
<keyword evidence="6" id="KW-1185">Reference proteome</keyword>
<dbReference type="GO" id="GO:0071456">
    <property type="term" value="P:cellular response to hypoxia"/>
    <property type="evidence" value="ECO:0007669"/>
    <property type="project" value="TreeGrafter"/>
</dbReference>
<organism evidence="5 6">
    <name type="scientific">Arctia plantaginis</name>
    <name type="common">Wood tiger moth</name>
    <name type="synonym">Phalaena plantaginis</name>
    <dbReference type="NCBI Taxonomy" id="874455"/>
    <lineage>
        <taxon>Eukaryota</taxon>
        <taxon>Metazoa</taxon>
        <taxon>Ecdysozoa</taxon>
        <taxon>Arthropoda</taxon>
        <taxon>Hexapoda</taxon>
        <taxon>Insecta</taxon>
        <taxon>Pterygota</taxon>
        <taxon>Neoptera</taxon>
        <taxon>Endopterygota</taxon>
        <taxon>Lepidoptera</taxon>
        <taxon>Glossata</taxon>
        <taxon>Ditrysia</taxon>
        <taxon>Noctuoidea</taxon>
        <taxon>Erebidae</taxon>
        <taxon>Arctiinae</taxon>
        <taxon>Arctia</taxon>
    </lineage>
</organism>
<evidence type="ECO:0000256" key="3">
    <source>
        <dbReference type="ARBA" id="ARBA00023242"/>
    </source>
</evidence>
<dbReference type="Pfam" id="PF23171">
    <property type="entry name" value="bHLH_HIF1A"/>
    <property type="match status" value="1"/>
</dbReference>
<dbReference type="GO" id="GO:0000977">
    <property type="term" value="F:RNA polymerase II transcription regulatory region sequence-specific DNA binding"/>
    <property type="evidence" value="ECO:0007669"/>
    <property type="project" value="TreeGrafter"/>
</dbReference>
<dbReference type="InterPro" id="IPR011598">
    <property type="entry name" value="bHLH_dom"/>
</dbReference>
<dbReference type="PANTHER" id="PTHR23043">
    <property type="entry name" value="HYPOXIA-INDUCIBLE FACTOR 1 ALPHA"/>
    <property type="match status" value="1"/>
</dbReference>
<reference evidence="5 6" key="1">
    <citation type="submission" date="2020-04" db="EMBL/GenBank/DDBJ databases">
        <authorList>
            <person name="Wallbank WR R."/>
            <person name="Pardo Diaz C."/>
            <person name="Kozak K."/>
            <person name="Martin S."/>
            <person name="Jiggins C."/>
            <person name="Moest M."/>
            <person name="Warren A I."/>
            <person name="Byers J.R.P. K."/>
            <person name="Montejo-Kovacevich G."/>
            <person name="Yen C E."/>
        </authorList>
    </citation>
    <scope>NUCLEOTIDE SEQUENCE [LARGE SCALE GENOMIC DNA]</scope>
</reference>
<proteinExistence type="predicted"/>
<dbReference type="AlphaFoldDB" id="A0A8S1AJL7"/>
<accession>A0A8S1AJL7</accession>
<keyword evidence="1" id="KW-0805">Transcription regulation</keyword>
<dbReference type="Proteomes" id="UP000494106">
    <property type="component" value="Unassembled WGS sequence"/>
</dbReference>
<name>A0A8S1AJL7_ARCPL</name>
<sequence>MLVNGQGDAYWQNCPVGRGYEDPGWNMQCPMYDQWSRQPATSQCGYVPVPKVYPQMVNYVPQVSILPNIPCRQQQDWNYNSMCFNVDGEPCQYTEVIDLEDMMNNEKRKEKSRVAARTRRNKEMHIFAELTAALPARKEDVDQLDKASIMRPRHLLPAC</sequence>
<dbReference type="EMBL" id="CADEBC010000525">
    <property type="protein sequence ID" value="CAB3246213.1"/>
    <property type="molecule type" value="Genomic_DNA"/>
</dbReference>
<evidence type="ECO:0000256" key="1">
    <source>
        <dbReference type="ARBA" id="ARBA00023015"/>
    </source>
</evidence>
<evidence type="ECO:0000256" key="2">
    <source>
        <dbReference type="ARBA" id="ARBA00023163"/>
    </source>
</evidence>
<dbReference type="GO" id="GO:0046983">
    <property type="term" value="F:protein dimerization activity"/>
    <property type="evidence" value="ECO:0007669"/>
    <property type="project" value="InterPro"/>
</dbReference>
<dbReference type="GO" id="GO:0000981">
    <property type="term" value="F:DNA-binding transcription factor activity, RNA polymerase II-specific"/>
    <property type="evidence" value="ECO:0007669"/>
    <property type="project" value="TreeGrafter"/>
</dbReference>
<gene>
    <name evidence="5" type="ORF">APLA_LOCUS10779</name>
</gene>
<keyword evidence="2" id="KW-0804">Transcription</keyword>
<dbReference type="PANTHER" id="PTHR23043:SF17">
    <property type="entry name" value="PROTEIN SIMILAR"/>
    <property type="match status" value="1"/>
</dbReference>
<keyword evidence="3" id="KW-0539">Nucleus</keyword>
<evidence type="ECO:0000313" key="5">
    <source>
        <dbReference type="EMBL" id="CAB3246213.1"/>
    </source>
</evidence>
<protein>
    <recommendedName>
        <fullName evidence="4">BHLH domain-containing protein</fullName>
    </recommendedName>
</protein>
<dbReference type="OrthoDB" id="6940707at2759"/>
<evidence type="ECO:0000313" key="6">
    <source>
        <dbReference type="Proteomes" id="UP000494106"/>
    </source>
</evidence>
<evidence type="ECO:0000259" key="4">
    <source>
        <dbReference type="Pfam" id="PF23171"/>
    </source>
</evidence>
<comment type="caution">
    <text evidence="5">The sequence shown here is derived from an EMBL/GenBank/DDBJ whole genome shotgun (WGS) entry which is preliminary data.</text>
</comment>
<dbReference type="GO" id="GO:0010557">
    <property type="term" value="P:positive regulation of macromolecule biosynthetic process"/>
    <property type="evidence" value="ECO:0007669"/>
    <property type="project" value="UniProtKB-ARBA"/>
</dbReference>